<dbReference type="EMBL" id="CP007514">
    <property type="protein sequence ID" value="AHY47953.1"/>
    <property type="molecule type" value="Genomic_DNA"/>
</dbReference>
<keyword evidence="7" id="KW-1015">Disulfide bond</keyword>
<keyword evidence="3" id="KW-0001">2Fe-2S</keyword>
<dbReference type="GO" id="GO:0016020">
    <property type="term" value="C:membrane"/>
    <property type="evidence" value="ECO:0007669"/>
    <property type="project" value="InterPro"/>
</dbReference>
<evidence type="ECO:0000256" key="8">
    <source>
        <dbReference type="ARBA" id="ARBA00029586"/>
    </source>
</evidence>
<evidence type="ECO:0000256" key="4">
    <source>
        <dbReference type="ARBA" id="ARBA00022723"/>
    </source>
</evidence>
<organism evidence="12 14">
    <name type="scientific">Rubrobacter radiotolerans</name>
    <name type="common">Arthrobacter radiotolerans</name>
    <dbReference type="NCBI Taxonomy" id="42256"/>
    <lineage>
        <taxon>Bacteria</taxon>
        <taxon>Bacillati</taxon>
        <taxon>Actinomycetota</taxon>
        <taxon>Rubrobacteria</taxon>
        <taxon>Rubrobacterales</taxon>
        <taxon>Rubrobacteraceae</taxon>
        <taxon>Rubrobacter</taxon>
    </lineage>
</organism>
<dbReference type="InterPro" id="IPR006311">
    <property type="entry name" value="TAT_signal"/>
</dbReference>
<evidence type="ECO:0000313" key="12">
    <source>
        <dbReference type="EMBL" id="AHY47953.1"/>
    </source>
</evidence>
<dbReference type="InterPro" id="IPR005805">
    <property type="entry name" value="Rieske_Fe-S_prot_C"/>
</dbReference>
<evidence type="ECO:0000256" key="6">
    <source>
        <dbReference type="ARBA" id="ARBA00023014"/>
    </source>
</evidence>
<reference evidence="13" key="2">
    <citation type="submission" date="2023-11" db="EMBL/GenBank/DDBJ databases">
        <title>MicrobeMod: A computational toolkit for identifying prokaryotic methylation and restriction-modification with nanopore sequencing.</title>
        <authorList>
            <person name="Crits-Christoph A."/>
            <person name="Kang S.C."/>
            <person name="Lee H."/>
            <person name="Ostrov N."/>
        </authorList>
    </citation>
    <scope>NUCLEOTIDE SEQUENCE</scope>
    <source>
        <strain evidence="13">ATCC 51242</strain>
    </source>
</reference>
<dbReference type="PROSITE" id="PS51296">
    <property type="entry name" value="RIESKE"/>
    <property type="match status" value="1"/>
</dbReference>
<dbReference type="PRINTS" id="PR00162">
    <property type="entry name" value="RIESKE"/>
</dbReference>
<reference evidence="12 14" key="1">
    <citation type="submission" date="2014-03" db="EMBL/GenBank/DDBJ databases">
        <title>Complete genome sequence of the Radio-Resistant Rubrobacter radiotolerans RSPS-4.</title>
        <authorList>
            <person name="Egas C.C."/>
            <person name="Barroso C.C."/>
            <person name="Froufe H.J.C."/>
            <person name="Pacheco J.J."/>
            <person name="Albuquerque L.L."/>
            <person name="da Costa M.M.S."/>
        </authorList>
    </citation>
    <scope>NUCLEOTIDE SEQUENCE [LARGE SCALE GENOMIC DNA]</scope>
    <source>
        <strain evidence="12 14">RSPS-4</strain>
    </source>
</reference>
<evidence type="ECO:0000313" key="14">
    <source>
        <dbReference type="Proteomes" id="UP000025229"/>
    </source>
</evidence>
<dbReference type="GO" id="GO:0016705">
    <property type="term" value="F:oxidoreductase activity, acting on paired donors, with incorporation or reduction of molecular oxygen"/>
    <property type="evidence" value="ECO:0007669"/>
    <property type="project" value="UniProtKB-ARBA"/>
</dbReference>
<accession>A0A023X6H9</accession>
<keyword evidence="6" id="KW-0411">Iron-sulfur</keyword>
<dbReference type="Pfam" id="PF00355">
    <property type="entry name" value="Rieske"/>
    <property type="match status" value="1"/>
</dbReference>
<feature type="domain" description="Rieske" evidence="11">
    <location>
        <begin position="97"/>
        <end position="190"/>
    </location>
</feature>
<keyword evidence="5" id="KW-0408">Iron</keyword>
<evidence type="ECO:0000313" key="13">
    <source>
        <dbReference type="EMBL" id="MDX5892591.1"/>
    </source>
</evidence>
<feature type="compositionally biased region" description="Low complexity" evidence="10">
    <location>
        <begin position="55"/>
        <end position="71"/>
    </location>
</feature>
<evidence type="ECO:0000256" key="5">
    <source>
        <dbReference type="ARBA" id="ARBA00023004"/>
    </source>
</evidence>
<keyword evidence="14" id="KW-1185">Reference proteome</keyword>
<protein>
    <recommendedName>
        <fullName evidence="2">Cytochrome bc1 complex Rieske iron-sulfur subunit</fullName>
    </recommendedName>
    <alternativeName>
        <fullName evidence="8">Cytochrome bc1 reductase complex subunit QcrA</fullName>
    </alternativeName>
</protein>
<feature type="region of interest" description="Disordered" evidence="10">
    <location>
        <begin position="49"/>
        <end position="109"/>
    </location>
</feature>
<dbReference type="PROSITE" id="PS51318">
    <property type="entry name" value="TAT"/>
    <property type="match status" value="1"/>
</dbReference>
<evidence type="ECO:0000256" key="2">
    <source>
        <dbReference type="ARBA" id="ARBA00015816"/>
    </source>
</evidence>
<gene>
    <name evidence="12" type="ORF">RradSPS_2670</name>
    <name evidence="13" type="ORF">SIL72_00980</name>
</gene>
<dbReference type="SUPFAM" id="SSF50022">
    <property type="entry name" value="ISP domain"/>
    <property type="match status" value="1"/>
</dbReference>
<evidence type="ECO:0000256" key="9">
    <source>
        <dbReference type="ARBA" id="ARBA00034078"/>
    </source>
</evidence>
<dbReference type="RefSeq" id="WP_143534105.1">
    <property type="nucleotide sequence ID" value="NZ_CP007514.1"/>
</dbReference>
<evidence type="ECO:0000256" key="10">
    <source>
        <dbReference type="SAM" id="MobiDB-lite"/>
    </source>
</evidence>
<proteinExistence type="predicted"/>
<evidence type="ECO:0000256" key="3">
    <source>
        <dbReference type="ARBA" id="ARBA00022714"/>
    </source>
</evidence>
<dbReference type="STRING" id="42256.RradSPS_2670"/>
<dbReference type="PANTHER" id="PTHR10134">
    <property type="entry name" value="CYTOCHROME B-C1 COMPLEX SUBUNIT RIESKE, MITOCHONDRIAL"/>
    <property type="match status" value="1"/>
</dbReference>
<evidence type="ECO:0000256" key="1">
    <source>
        <dbReference type="ARBA" id="ARBA00002494"/>
    </source>
</evidence>
<name>A0A023X6H9_RUBRA</name>
<evidence type="ECO:0000256" key="7">
    <source>
        <dbReference type="ARBA" id="ARBA00023157"/>
    </source>
</evidence>
<dbReference type="CDD" id="cd03467">
    <property type="entry name" value="Rieske"/>
    <property type="match status" value="1"/>
</dbReference>
<dbReference type="Proteomes" id="UP000025229">
    <property type="component" value="Chromosome"/>
</dbReference>
<dbReference type="GO" id="GO:0046872">
    <property type="term" value="F:metal ion binding"/>
    <property type="evidence" value="ECO:0007669"/>
    <property type="project" value="UniProtKB-KW"/>
</dbReference>
<comment type="function">
    <text evidence="1">Iron-sulfur subunit of the cytochrome bc1 complex, an essential component of the respiratory electron transport chain required for ATP synthesis. The bc1 complex catalyzes the oxidation of menaquinol and the reduction of cytochrome c in the respiratory chain. The bc1 complex operates through a Q-cycle mechanism that couples electron transfer to generation of the proton gradient that drives ATP synthesis.</text>
</comment>
<dbReference type="InterPro" id="IPR036922">
    <property type="entry name" value="Rieske_2Fe-2S_sf"/>
</dbReference>
<dbReference type="InterPro" id="IPR017941">
    <property type="entry name" value="Rieske_2Fe-2S"/>
</dbReference>
<dbReference type="HOGENOM" id="CLU_055690_1_4_11"/>
<dbReference type="Proteomes" id="UP001281130">
    <property type="component" value="Unassembled WGS sequence"/>
</dbReference>
<dbReference type="GO" id="GO:0004497">
    <property type="term" value="F:monooxygenase activity"/>
    <property type="evidence" value="ECO:0007669"/>
    <property type="project" value="UniProtKB-ARBA"/>
</dbReference>
<sequence length="191" mass="19016">MSDERSQNSQTGTAEEPENSVEATGISRGRFLGLGVALGGAAALAACGGAGTEVPEATGGLEEETTAPPGTDAAEDTPGTDAGQPENTGEESGSSASEIVPASEVPVGESYDFRDGGQPAVLVHVSEDEFVAYSAVCTHQGCTVAYDGTQLACPCHGSTFSTSDGAPTNGPATEPLPEIPVSVEGDSVVRA</sequence>
<comment type="cofactor">
    <cofactor evidence="9">
        <name>[2Fe-2S] cluster</name>
        <dbReference type="ChEBI" id="CHEBI:190135"/>
    </cofactor>
</comment>
<feature type="region of interest" description="Disordered" evidence="10">
    <location>
        <begin position="1"/>
        <end position="24"/>
    </location>
</feature>
<dbReference type="GO" id="GO:0051537">
    <property type="term" value="F:2 iron, 2 sulfur cluster binding"/>
    <property type="evidence" value="ECO:0007669"/>
    <property type="project" value="UniProtKB-KW"/>
</dbReference>
<dbReference type="OrthoDB" id="25106at2"/>
<keyword evidence="4" id="KW-0479">Metal-binding</keyword>
<dbReference type="KEGG" id="rrd:RradSPS_2670"/>
<dbReference type="Gene3D" id="2.102.10.10">
    <property type="entry name" value="Rieske [2Fe-2S] iron-sulphur domain"/>
    <property type="match status" value="1"/>
</dbReference>
<dbReference type="AlphaFoldDB" id="A0A023X6H9"/>
<feature type="compositionally biased region" description="Polar residues" evidence="10">
    <location>
        <begin position="85"/>
        <end position="97"/>
    </location>
</feature>
<dbReference type="InterPro" id="IPR014349">
    <property type="entry name" value="Rieske_Fe-S_prot"/>
</dbReference>
<dbReference type="eggNOG" id="COG0723">
    <property type="taxonomic scope" value="Bacteria"/>
</dbReference>
<evidence type="ECO:0000259" key="11">
    <source>
        <dbReference type="PROSITE" id="PS51296"/>
    </source>
</evidence>
<dbReference type="EMBL" id="JAWXXX010000001">
    <property type="protein sequence ID" value="MDX5892591.1"/>
    <property type="molecule type" value="Genomic_DNA"/>
</dbReference>